<comment type="caution">
    <text evidence="6">The sequence shown here is derived from an EMBL/GenBank/DDBJ whole genome shotgun (WGS) entry which is preliminary data.</text>
</comment>
<proteinExistence type="predicted"/>
<keyword evidence="2 5" id="KW-0812">Transmembrane</keyword>
<evidence type="ECO:0008006" key="8">
    <source>
        <dbReference type="Google" id="ProtNLM"/>
    </source>
</evidence>
<protein>
    <recommendedName>
        <fullName evidence="8">Tetraspanin</fullName>
    </recommendedName>
</protein>
<dbReference type="GO" id="GO:0016020">
    <property type="term" value="C:membrane"/>
    <property type="evidence" value="ECO:0007669"/>
    <property type="project" value="UniProtKB-SubCell"/>
</dbReference>
<dbReference type="InterPro" id="IPR008952">
    <property type="entry name" value="Tetraspanin_EC2_sf"/>
</dbReference>
<name>A0AA88YMI3_PINIB</name>
<feature type="transmembrane region" description="Helical" evidence="5">
    <location>
        <begin position="41"/>
        <end position="64"/>
    </location>
</feature>
<sequence>MLVIPGALIIADVEYLNSNVMPLLKQLSYGGTNLADVADGLAVTMLVIGLAIMFLALMGICGAVKKYKTCLCIYAIIVLAMLIVQIVLVILWIVAYDRVENRIQGEMLTNLQSKYTYADITSEEISTAWNYLFMKLKCCGVNAQTSTTNNDFTSTPWKTGGASDNIPIFCCSGIDENSYSAVTFTACTQTMTTAVYANGCYTELKKQLEKYTIYYIAAGITILIIEVRLEIG</sequence>
<feature type="transmembrane region" description="Helical" evidence="5">
    <location>
        <begin position="71"/>
        <end position="95"/>
    </location>
</feature>
<dbReference type="Gene3D" id="1.10.1450.10">
    <property type="entry name" value="Tetraspanin"/>
    <property type="match status" value="1"/>
</dbReference>
<evidence type="ECO:0000256" key="1">
    <source>
        <dbReference type="ARBA" id="ARBA00004141"/>
    </source>
</evidence>
<evidence type="ECO:0000256" key="3">
    <source>
        <dbReference type="ARBA" id="ARBA00022989"/>
    </source>
</evidence>
<reference evidence="6" key="1">
    <citation type="submission" date="2019-08" db="EMBL/GenBank/DDBJ databases">
        <title>The improved chromosome-level genome for the pearl oyster Pinctada fucata martensii using PacBio sequencing and Hi-C.</title>
        <authorList>
            <person name="Zheng Z."/>
        </authorList>
    </citation>
    <scope>NUCLEOTIDE SEQUENCE</scope>
    <source>
        <strain evidence="6">ZZ-2019</strain>
        <tissue evidence="6">Adductor muscle</tissue>
    </source>
</reference>
<accession>A0AA88YMI3</accession>
<evidence type="ECO:0000313" key="6">
    <source>
        <dbReference type="EMBL" id="KAK3107864.1"/>
    </source>
</evidence>
<keyword evidence="3 5" id="KW-1133">Transmembrane helix</keyword>
<dbReference type="PANTHER" id="PTHR19282:SF417">
    <property type="entry name" value="TETRASPANIN TSPA-RELATED"/>
    <property type="match status" value="1"/>
</dbReference>
<keyword evidence="7" id="KW-1185">Reference proteome</keyword>
<comment type="subcellular location">
    <subcellularLocation>
        <location evidence="1">Membrane</location>
        <topology evidence="1">Multi-pass membrane protein</topology>
    </subcellularLocation>
</comment>
<evidence type="ECO:0000256" key="4">
    <source>
        <dbReference type="ARBA" id="ARBA00023136"/>
    </source>
</evidence>
<dbReference type="AlphaFoldDB" id="A0AA88YMI3"/>
<dbReference type="Proteomes" id="UP001186944">
    <property type="component" value="Unassembled WGS sequence"/>
</dbReference>
<dbReference type="EMBL" id="VSWD01000002">
    <property type="protein sequence ID" value="KAK3107864.1"/>
    <property type="molecule type" value="Genomic_DNA"/>
</dbReference>
<dbReference type="PANTHER" id="PTHR19282">
    <property type="entry name" value="TETRASPANIN"/>
    <property type="match status" value="1"/>
</dbReference>
<dbReference type="Pfam" id="PF00335">
    <property type="entry name" value="Tetraspanin"/>
    <property type="match status" value="1"/>
</dbReference>
<keyword evidence="4 5" id="KW-0472">Membrane</keyword>
<evidence type="ECO:0000256" key="2">
    <source>
        <dbReference type="ARBA" id="ARBA00022692"/>
    </source>
</evidence>
<gene>
    <name evidence="6" type="ORF">FSP39_023850</name>
</gene>
<evidence type="ECO:0000313" key="7">
    <source>
        <dbReference type="Proteomes" id="UP001186944"/>
    </source>
</evidence>
<evidence type="ECO:0000256" key="5">
    <source>
        <dbReference type="SAM" id="Phobius"/>
    </source>
</evidence>
<organism evidence="6 7">
    <name type="scientific">Pinctada imbricata</name>
    <name type="common">Atlantic pearl-oyster</name>
    <name type="synonym">Pinctada martensii</name>
    <dbReference type="NCBI Taxonomy" id="66713"/>
    <lineage>
        <taxon>Eukaryota</taxon>
        <taxon>Metazoa</taxon>
        <taxon>Spiralia</taxon>
        <taxon>Lophotrochozoa</taxon>
        <taxon>Mollusca</taxon>
        <taxon>Bivalvia</taxon>
        <taxon>Autobranchia</taxon>
        <taxon>Pteriomorphia</taxon>
        <taxon>Pterioida</taxon>
        <taxon>Pterioidea</taxon>
        <taxon>Pteriidae</taxon>
        <taxon>Pinctada</taxon>
    </lineage>
</organism>
<dbReference type="InterPro" id="IPR018499">
    <property type="entry name" value="Tetraspanin/Peripherin"/>
</dbReference>
<dbReference type="SUPFAM" id="SSF48652">
    <property type="entry name" value="Tetraspanin"/>
    <property type="match status" value="1"/>
</dbReference>